<dbReference type="AlphaFoldDB" id="A0A210QJZ4"/>
<evidence type="ECO:0000313" key="7">
    <source>
        <dbReference type="EMBL" id="OWF49072.1"/>
    </source>
</evidence>
<dbReference type="PANTHER" id="PTHR15427">
    <property type="entry name" value="EMILIN ELASTIN MICROFIBRIL INTERFACE-LOCATED PROTEIN ELASTIN MICROFIBRIL INTERFACER"/>
    <property type="match status" value="1"/>
</dbReference>
<feature type="domain" description="C1q" evidence="6">
    <location>
        <begin position="154"/>
        <end position="288"/>
    </location>
</feature>
<reference evidence="7 8" key="1">
    <citation type="journal article" date="2017" name="Nat. Ecol. Evol.">
        <title>Scallop genome provides insights into evolution of bilaterian karyotype and development.</title>
        <authorList>
            <person name="Wang S."/>
            <person name="Zhang J."/>
            <person name="Jiao W."/>
            <person name="Li J."/>
            <person name="Xun X."/>
            <person name="Sun Y."/>
            <person name="Guo X."/>
            <person name="Huan P."/>
            <person name="Dong B."/>
            <person name="Zhang L."/>
            <person name="Hu X."/>
            <person name="Sun X."/>
            <person name="Wang J."/>
            <person name="Zhao C."/>
            <person name="Wang Y."/>
            <person name="Wang D."/>
            <person name="Huang X."/>
            <person name="Wang R."/>
            <person name="Lv J."/>
            <person name="Li Y."/>
            <person name="Zhang Z."/>
            <person name="Liu B."/>
            <person name="Lu W."/>
            <person name="Hui Y."/>
            <person name="Liang J."/>
            <person name="Zhou Z."/>
            <person name="Hou R."/>
            <person name="Li X."/>
            <person name="Liu Y."/>
            <person name="Li H."/>
            <person name="Ning X."/>
            <person name="Lin Y."/>
            <person name="Zhao L."/>
            <person name="Xing Q."/>
            <person name="Dou J."/>
            <person name="Li Y."/>
            <person name="Mao J."/>
            <person name="Guo H."/>
            <person name="Dou H."/>
            <person name="Li T."/>
            <person name="Mu C."/>
            <person name="Jiang W."/>
            <person name="Fu Q."/>
            <person name="Fu X."/>
            <person name="Miao Y."/>
            <person name="Liu J."/>
            <person name="Yu Q."/>
            <person name="Li R."/>
            <person name="Liao H."/>
            <person name="Li X."/>
            <person name="Kong Y."/>
            <person name="Jiang Z."/>
            <person name="Chourrout D."/>
            <person name="Li R."/>
            <person name="Bao Z."/>
        </authorList>
    </citation>
    <scope>NUCLEOTIDE SEQUENCE [LARGE SCALE GENOMIC DNA]</scope>
    <source>
        <strain evidence="7 8">PY_sf001</strain>
    </source>
</reference>
<dbReference type="Proteomes" id="UP000242188">
    <property type="component" value="Unassembled WGS sequence"/>
</dbReference>
<feature type="region of interest" description="Disordered" evidence="4">
    <location>
        <begin position="18"/>
        <end position="41"/>
    </location>
</feature>
<protein>
    <submittedName>
        <fullName evidence="7">Complement C1q-like protein 4</fullName>
    </submittedName>
</protein>
<dbReference type="Gene3D" id="2.60.120.40">
    <property type="match status" value="1"/>
</dbReference>
<name>A0A210QJZ4_MIZYE</name>
<feature type="signal peptide" evidence="5">
    <location>
        <begin position="1"/>
        <end position="18"/>
    </location>
</feature>
<comment type="subcellular location">
    <subcellularLocation>
        <location evidence="1">Secreted</location>
    </subcellularLocation>
</comment>
<dbReference type="EMBL" id="NEDP02003256">
    <property type="protein sequence ID" value="OWF49072.1"/>
    <property type="molecule type" value="Genomic_DNA"/>
</dbReference>
<evidence type="ECO:0000256" key="5">
    <source>
        <dbReference type="SAM" id="SignalP"/>
    </source>
</evidence>
<evidence type="ECO:0000256" key="4">
    <source>
        <dbReference type="SAM" id="MobiDB-lite"/>
    </source>
</evidence>
<keyword evidence="2" id="KW-0964">Secreted</keyword>
<proteinExistence type="predicted"/>
<dbReference type="OrthoDB" id="6151356at2759"/>
<evidence type="ECO:0000313" key="8">
    <source>
        <dbReference type="Proteomes" id="UP000242188"/>
    </source>
</evidence>
<feature type="coiled-coil region" evidence="3">
    <location>
        <begin position="45"/>
        <end position="107"/>
    </location>
</feature>
<evidence type="ECO:0000256" key="1">
    <source>
        <dbReference type="ARBA" id="ARBA00004613"/>
    </source>
</evidence>
<comment type="caution">
    <text evidence="7">The sequence shown here is derived from an EMBL/GenBank/DDBJ whole genome shotgun (WGS) entry which is preliminary data.</text>
</comment>
<evidence type="ECO:0000256" key="2">
    <source>
        <dbReference type="ARBA" id="ARBA00022525"/>
    </source>
</evidence>
<dbReference type="InterPro" id="IPR008983">
    <property type="entry name" value="Tumour_necrosis_fac-like_dom"/>
</dbReference>
<dbReference type="PRINTS" id="PR00007">
    <property type="entry name" value="COMPLEMNTC1Q"/>
</dbReference>
<dbReference type="PANTHER" id="PTHR15427:SF33">
    <property type="entry name" value="COLLAGEN IV NC1 DOMAIN-CONTAINING PROTEIN"/>
    <property type="match status" value="1"/>
</dbReference>
<dbReference type="GO" id="GO:0005581">
    <property type="term" value="C:collagen trimer"/>
    <property type="evidence" value="ECO:0007669"/>
    <property type="project" value="UniProtKB-KW"/>
</dbReference>
<dbReference type="Pfam" id="PF00386">
    <property type="entry name" value="C1q"/>
    <property type="match status" value="1"/>
</dbReference>
<dbReference type="InterPro" id="IPR001073">
    <property type="entry name" value="C1q_dom"/>
</dbReference>
<dbReference type="PROSITE" id="PS50871">
    <property type="entry name" value="C1Q"/>
    <property type="match status" value="1"/>
</dbReference>
<dbReference type="InterPro" id="IPR050392">
    <property type="entry name" value="Collagen/C1q_domain"/>
</dbReference>
<keyword evidence="5" id="KW-0732">Signal</keyword>
<keyword evidence="3" id="KW-0175">Coiled coil</keyword>
<dbReference type="SMART" id="SM00110">
    <property type="entry name" value="C1Q"/>
    <property type="match status" value="1"/>
</dbReference>
<evidence type="ECO:0000259" key="6">
    <source>
        <dbReference type="PROSITE" id="PS50871"/>
    </source>
</evidence>
<accession>A0A210QJZ4</accession>
<organism evidence="7 8">
    <name type="scientific">Mizuhopecten yessoensis</name>
    <name type="common">Japanese scallop</name>
    <name type="synonym">Patinopecten yessoensis</name>
    <dbReference type="NCBI Taxonomy" id="6573"/>
    <lineage>
        <taxon>Eukaryota</taxon>
        <taxon>Metazoa</taxon>
        <taxon>Spiralia</taxon>
        <taxon>Lophotrochozoa</taxon>
        <taxon>Mollusca</taxon>
        <taxon>Bivalvia</taxon>
        <taxon>Autobranchia</taxon>
        <taxon>Pteriomorphia</taxon>
        <taxon>Pectinida</taxon>
        <taxon>Pectinoidea</taxon>
        <taxon>Pectinidae</taxon>
        <taxon>Mizuhopecten</taxon>
    </lineage>
</organism>
<sequence length="288" mass="32278">MYWLRLALVLSFVVHGTAKESPTENSRPDVSPSDVNIDHREVSTEESLRRLVESLLERIERQDNRLQLLEMTVRSNEEDLKRKEIRIDQLERELKSVSKQSQDWTDKRLTEFPDRVSDSNWPEENPKDGINATSKTKPLRKCKDEQPSRSVRVAPNGAGAFSVSLSGRDLNLHPNLVIAFDEVLLDMDDHYHAGDGVYTVPVSGVYVFTWLTTGTTTDNVVTELVINGLSQGSIFSDAETGHAWDSTTGVIVTSVSVGDHVFIRSKFSGIIHSSSVYGKAMFSGWRLS</sequence>
<evidence type="ECO:0000256" key="3">
    <source>
        <dbReference type="SAM" id="Coils"/>
    </source>
</evidence>
<dbReference type="SUPFAM" id="SSF49842">
    <property type="entry name" value="TNF-like"/>
    <property type="match status" value="1"/>
</dbReference>
<keyword evidence="8" id="KW-1185">Reference proteome</keyword>
<feature type="chain" id="PRO_5012984721" evidence="5">
    <location>
        <begin position="19"/>
        <end position="288"/>
    </location>
</feature>
<gene>
    <name evidence="7" type="ORF">KP79_PYT20647</name>
</gene>
<feature type="region of interest" description="Disordered" evidence="4">
    <location>
        <begin position="115"/>
        <end position="153"/>
    </location>
</feature>